<dbReference type="GO" id="GO:0051015">
    <property type="term" value="F:actin filament binding"/>
    <property type="evidence" value="ECO:0007669"/>
    <property type="project" value="InterPro"/>
</dbReference>
<gene>
    <name evidence="6" type="ORF">Pmani_016253</name>
</gene>
<evidence type="ECO:0000256" key="4">
    <source>
        <dbReference type="SAM" id="MobiDB-lite"/>
    </source>
</evidence>
<dbReference type="CDD" id="cd21227">
    <property type="entry name" value="CH_jitterbug-like_rpt1"/>
    <property type="match status" value="1"/>
</dbReference>
<feature type="compositionally biased region" description="Low complexity" evidence="4">
    <location>
        <begin position="880"/>
        <end position="911"/>
    </location>
</feature>
<dbReference type="InterPro" id="IPR013783">
    <property type="entry name" value="Ig-like_fold"/>
</dbReference>
<feature type="domain" description="Calponin-homology (CH)" evidence="5">
    <location>
        <begin position="38"/>
        <end position="142"/>
    </location>
</feature>
<feature type="repeat" description="Filamin" evidence="3">
    <location>
        <begin position="458"/>
        <end position="537"/>
    </location>
</feature>
<evidence type="ECO:0000256" key="2">
    <source>
        <dbReference type="ARBA" id="ARBA00022737"/>
    </source>
</evidence>
<organism evidence="6 7">
    <name type="scientific">Petrolisthes manimaculis</name>
    <dbReference type="NCBI Taxonomy" id="1843537"/>
    <lineage>
        <taxon>Eukaryota</taxon>
        <taxon>Metazoa</taxon>
        <taxon>Ecdysozoa</taxon>
        <taxon>Arthropoda</taxon>
        <taxon>Crustacea</taxon>
        <taxon>Multicrustacea</taxon>
        <taxon>Malacostraca</taxon>
        <taxon>Eumalacostraca</taxon>
        <taxon>Eucarida</taxon>
        <taxon>Decapoda</taxon>
        <taxon>Pleocyemata</taxon>
        <taxon>Anomura</taxon>
        <taxon>Galatheoidea</taxon>
        <taxon>Porcellanidae</taxon>
        <taxon>Petrolisthes</taxon>
    </lineage>
</organism>
<comment type="similarity">
    <text evidence="1">Belongs to the filamin family.</text>
</comment>
<dbReference type="InterPro" id="IPR014756">
    <property type="entry name" value="Ig_E-set"/>
</dbReference>
<dbReference type="SUPFAM" id="SSF47576">
    <property type="entry name" value="Calponin-homology domain, CH-domain"/>
    <property type="match status" value="2"/>
</dbReference>
<dbReference type="SUPFAM" id="SSF81296">
    <property type="entry name" value="E set domains"/>
    <property type="match status" value="5"/>
</dbReference>
<dbReference type="InterPro" id="IPR036872">
    <property type="entry name" value="CH_dom_sf"/>
</dbReference>
<proteinExistence type="inferred from homology"/>
<feature type="compositionally biased region" description="Low complexity" evidence="4">
    <location>
        <begin position="1114"/>
        <end position="1126"/>
    </location>
</feature>
<feature type="region of interest" description="Disordered" evidence="4">
    <location>
        <begin position="631"/>
        <end position="658"/>
    </location>
</feature>
<feature type="repeat" description="Filamin" evidence="3">
    <location>
        <begin position="372"/>
        <end position="447"/>
    </location>
</feature>
<sequence length="1422" mass="156170">MDEEEKFRMHHAGLLARSAEGHAAKGMRIKDQDDMWVEIQHHTFRNWVNVQLRDTGLRVEDLSEDLRDGLALVTLVEVLQKRRLRKVKRVLNQHQALENVTTALNAISDDGIKLVNIGNVDIVNGNLKLILGLIWSLIMHYQIGQSKFPPKKIMLSWLKAVLPDCRVVNFTSDWNSGVYLSALLDYCKPGLFTSWKTLNPHNKVDNCKTAMEIAKAEFNIPMVLDPEILASPYLDDLSGMTYLSYFMKEGGPGYKATLEWLQNQLPDRNIKNFTTDWNDGRNLTTLVKQLGGPIPGYKKLNTQPSNWESNLQLGLDGGRKLGVEPVLAAGDMARPDVEYLANMGYLAYYQWIRPRECPADTISVKCEVDNIRVNNPVPFKIEFLTKEVVVSELEVFVNGPSGPVRIDLDISPRGGKGIFVPEEVGIYEVTVVNEGEVVDGCPLRIRALPDVSKIMFSGIDPCALGSIVEVVINSNGAGGGGIDVTAYSPTNRPLLCPVKVEDGVYAATFQPDEAGEWSIAVRYDDEHIQGSPFTCHVYDPHALKLRELDRGPDSSPRKPFTFVVDATMCGWGEAKVDVTQGSRSIPSKSLEIDRGVYEITFTPTEAAKHKIYAYFNGHEVKGSPFSLYLGIEKPPERKDSKSKKKKSSNRENKDPKQVKEIVKEYSGSALVSSPKLSSNTNSTHRSTLTKTYDSTIDKNYNSIHNKSYESTYDRTLDSSRDTDYENVMHRSRESPVGKYDSLVNKSHDSSISKNNSSYDAIKNKYVNFESSSVVNRSTVYDSKKVNSSYESTPPKIYNDASPKKLSSYGSSPRSPTRLERRRSRSPDTHNTSYGRSSALDSTHNSSYNRSSALDSSHNSSFNTNYSSSFNTSSSTVINTGTSTTNQSSSSIFRKSPSPARLSSPSPRKSSSPSPPPPRGFRAVSPLDRATSPRDITRSSPVRAISPAAGPPDNLTGLSSPAKVLQIAQNAVKTSEARRLRNLPSSGQLRSRTLITTRDESSDAGGSHEESPVRLRFSEQNSAHYGSDEHLASSSHNLASTTTTTIRRTEEKLTSSADRHVITQSGHGMVLGLPPDGRKGTRELLSPSPTPPITHAPSSPNPARDHHRRQRNHTTESTTYLSSSSTSVDVPDAVSHRLQSASPSYHHRSVNNNSPHLHTSLHHTSADSSALHHTSIDLSSSSHHHHTSVDTSIDHSLHHDPALHHTSTIDPTRVSVSGPGVRLVSVSSPAEFTVSTPQPLRQEEVNVRITGPGKRVVPVSTDETSGGEVVAAFTPLEVGEYLVDVRVGSGRVPGSPFRCYVYNSQEIQVGSIPDGIVGRPVEFEIDGSSAGSGNLEILVNGGHVTSYVRNLGGQRFLASFVPHSAIRHVVEMRFNGEKVPGTNPRPADARLASPASGLLTASWITTYAFKSLRGKNNKLRLLL</sequence>
<dbReference type="InterPro" id="IPR017868">
    <property type="entry name" value="Filamin/ABP280_repeat-like"/>
</dbReference>
<reference evidence="6" key="1">
    <citation type="submission" date="2023-11" db="EMBL/GenBank/DDBJ databases">
        <title>Genome assemblies of two species of porcelain crab, Petrolisthes cinctipes and Petrolisthes manimaculis (Anomura: Porcellanidae).</title>
        <authorList>
            <person name="Angst P."/>
        </authorList>
    </citation>
    <scope>NUCLEOTIDE SEQUENCE</scope>
    <source>
        <strain evidence="6">PB745_02</strain>
        <tissue evidence="6">Gill</tissue>
    </source>
</reference>
<dbReference type="PANTHER" id="PTHR38537">
    <property type="entry name" value="JITTERBUG, ISOFORM N"/>
    <property type="match status" value="1"/>
</dbReference>
<dbReference type="EMBL" id="JAWZYT010001423">
    <property type="protein sequence ID" value="KAK4312298.1"/>
    <property type="molecule type" value="Genomic_DNA"/>
</dbReference>
<comment type="caution">
    <text evidence="6">The sequence shown here is derived from an EMBL/GenBank/DDBJ whole genome shotgun (WGS) entry which is preliminary data.</text>
</comment>
<dbReference type="Proteomes" id="UP001292094">
    <property type="component" value="Unassembled WGS sequence"/>
</dbReference>
<feature type="compositionally biased region" description="Basic and acidic residues" evidence="4">
    <location>
        <begin position="996"/>
        <end position="1016"/>
    </location>
</feature>
<feature type="region of interest" description="Disordered" evidence="4">
    <location>
        <begin position="880"/>
        <end position="956"/>
    </location>
</feature>
<feature type="compositionally biased region" description="Basic and acidic residues" evidence="4">
    <location>
        <begin position="648"/>
        <end position="658"/>
    </location>
</feature>
<feature type="compositionally biased region" description="Basic and acidic residues" evidence="4">
    <location>
        <begin position="1046"/>
        <end position="1060"/>
    </location>
</feature>
<evidence type="ECO:0000313" key="6">
    <source>
        <dbReference type="EMBL" id="KAK4312298.1"/>
    </source>
</evidence>
<dbReference type="Gene3D" id="2.60.40.10">
    <property type="entry name" value="Immunoglobulins"/>
    <property type="match status" value="5"/>
</dbReference>
<evidence type="ECO:0000313" key="7">
    <source>
        <dbReference type="Proteomes" id="UP001292094"/>
    </source>
</evidence>
<dbReference type="InterPro" id="IPR001298">
    <property type="entry name" value="Filamin/ABP280_rpt"/>
</dbReference>
<dbReference type="CDD" id="cd21229">
    <property type="entry name" value="CH_jitterbug-like_rpt2"/>
    <property type="match status" value="1"/>
</dbReference>
<dbReference type="CDD" id="cd21185">
    <property type="entry name" value="CH_jitterbug-like_rpt3"/>
    <property type="match status" value="1"/>
</dbReference>
<feature type="region of interest" description="Disordered" evidence="4">
    <location>
        <begin position="971"/>
        <end position="1214"/>
    </location>
</feature>
<feature type="compositionally biased region" description="Polar residues" evidence="4">
    <location>
        <begin position="828"/>
        <end position="854"/>
    </location>
</feature>
<feature type="region of interest" description="Disordered" evidence="4">
    <location>
        <begin position="711"/>
        <end position="755"/>
    </location>
</feature>
<evidence type="ECO:0000256" key="3">
    <source>
        <dbReference type="PROSITE-ProRule" id="PRU00087"/>
    </source>
</evidence>
<feature type="compositionally biased region" description="Basic and acidic residues" evidence="4">
    <location>
        <begin position="711"/>
        <end position="735"/>
    </location>
</feature>
<feature type="repeat" description="Filamin" evidence="3">
    <location>
        <begin position="1205"/>
        <end position="1300"/>
    </location>
</feature>
<dbReference type="InterPro" id="IPR044801">
    <property type="entry name" value="Filamin"/>
</dbReference>
<feature type="domain" description="Calponin-homology (CH)" evidence="5">
    <location>
        <begin position="148"/>
        <end position="251"/>
    </location>
</feature>
<dbReference type="PROSITE" id="PS50021">
    <property type="entry name" value="CH"/>
    <property type="match status" value="2"/>
</dbReference>
<feature type="repeat" description="Filamin" evidence="3">
    <location>
        <begin position="1310"/>
        <end position="1381"/>
    </location>
</feature>
<feature type="region of interest" description="Disordered" evidence="4">
    <location>
        <begin position="784"/>
        <end position="861"/>
    </location>
</feature>
<dbReference type="GO" id="GO:0030036">
    <property type="term" value="P:actin cytoskeleton organization"/>
    <property type="evidence" value="ECO:0007669"/>
    <property type="project" value="InterPro"/>
</dbReference>
<evidence type="ECO:0000259" key="5">
    <source>
        <dbReference type="PROSITE" id="PS50021"/>
    </source>
</evidence>
<protein>
    <recommendedName>
        <fullName evidence="5">Calponin-homology (CH) domain-containing protein</fullName>
    </recommendedName>
</protein>
<dbReference type="FunFam" id="1.10.418.10:FF:000068">
    <property type="entry name" value="Putative Filamin-A"/>
    <property type="match status" value="1"/>
</dbReference>
<dbReference type="FunFam" id="1.10.418.10:FF:000078">
    <property type="entry name" value="Putative Filamin-A"/>
    <property type="match status" value="1"/>
</dbReference>
<evidence type="ECO:0000256" key="1">
    <source>
        <dbReference type="ARBA" id="ARBA00009238"/>
    </source>
</evidence>
<feature type="compositionally biased region" description="Low complexity" evidence="4">
    <location>
        <begin position="1153"/>
        <end position="1180"/>
    </location>
</feature>
<keyword evidence="7" id="KW-1185">Reference proteome</keyword>
<dbReference type="Pfam" id="PF00307">
    <property type="entry name" value="CH"/>
    <property type="match status" value="3"/>
</dbReference>
<feature type="repeat" description="Filamin" evidence="3">
    <location>
        <begin position="548"/>
        <end position="629"/>
    </location>
</feature>
<dbReference type="InterPro" id="IPR001715">
    <property type="entry name" value="CH_dom"/>
</dbReference>
<dbReference type="SMART" id="SM00557">
    <property type="entry name" value="IG_FLMN"/>
    <property type="match status" value="5"/>
</dbReference>
<dbReference type="Gene3D" id="1.10.418.10">
    <property type="entry name" value="Calponin-like domain"/>
    <property type="match status" value="3"/>
</dbReference>
<dbReference type="SMART" id="SM00033">
    <property type="entry name" value="CH"/>
    <property type="match status" value="3"/>
</dbReference>
<feature type="compositionally biased region" description="Basic and acidic residues" evidence="4">
    <location>
        <begin position="1191"/>
        <end position="1202"/>
    </location>
</feature>
<dbReference type="PROSITE" id="PS50194">
    <property type="entry name" value="FILAMIN_REPEAT"/>
    <property type="match status" value="5"/>
</dbReference>
<keyword evidence="2" id="KW-0677">Repeat</keyword>
<dbReference type="PANTHER" id="PTHR38537:SF13">
    <property type="entry name" value="JITTERBUG, ISOFORM N"/>
    <property type="match status" value="1"/>
</dbReference>
<feature type="compositionally biased region" description="Polar residues" evidence="4">
    <location>
        <begin position="982"/>
        <end position="995"/>
    </location>
</feature>
<accession>A0AAE1PPT6</accession>
<name>A0AAE1PPT6_9EUCA</name>
<dbReference type="Pfam" id="PF00630">
    <property type="entry name" value="Filamin"/>
    <property type="match status" value="4"/>
</dbReference>